<comment type="caution">
    <text evidence="2">The sequence shown here is derived from an EMBL/GenBank/DDBJ whole genome shotgun (WGS) entry which is preliminary data.</text>
</comment>
<protein>
    <recommendedName>
        <fullName evidence="1">DUF4219 domain-containing protein</fullName>
    </recommendedName>
</protein>
<gene>
    <name evidence="2" type="ORF">GP486_005646</name>
</gene>
<evidence type="ECO:0000259" key="1">
    <source>
        <dbReference type="Pfam" id="PF13961"/>
    </source>
</evidence>
<dbReference type="Pfam" id="PF13961">
    <property type="entry name" value="DUF4219"/>
    <property type="match status" value="1"/>
</dbReference>
<dbReference type="AlphaFoldDB" id="A0A9P8L8T2"/>
<proteinExistence type="predicted"/>
<dbReference type="Proteomes" id="UP000750711">
    <property type="component" value="Unassembled WGS sequence"/>
</dbReference>
<evidence type="ECO:0000313" key="3">
    <source>
        <dbReference type="Proteomes" id="UP000750711"/>
    </source>
</evidence>
<name>A0A9P8L8T2_9PEZI</name>
<reference evidence="2" key="1">
    <citation type="submission" date="2021-03" db="EMBL/GenBank/DDBJ databases">
        <title>Comparative genomics and phylogenomic investigation of the class Geoglossomycetes provide insights into ecological specialization and systematics.</title>
        <authorList>
            <person name="Melie T."/>
            <person name="Pirro S."/>
            <person name="Miller A.N."/>
            <person name="Quandt A."/>
        </authorList>
    </citation>
    <scope>NUCLEOTIDE SEQUENCE</scope>
    <source>
        <strain evidence="2">CAQ_001_2017</strain>
    </source>
</reference>
<dbReference type="EMBL" id="JAGHQM010001095">
    <property type="protein sequence ID" value="KAH0556435.1"/>
    <property type="molecule type" value="Genomic_DNA"/>
</dbReference>
<dbReference type="InterPro" id="IPR025314">
    <property type="entry name" value="DUF4219"/>
</dbReference>
<sequence length="190" mass="21978">MEETPGPSQGTSAAEWRSTDGGLKLTYTQPRLNKKNFVNWALKTQILLEIQGVWEVVSGEDREPARNAAAIRSIQKVADAWQKLRDIHRPTGDRAYYCLMTQVMQLQVNGAASIQELGRKLEELWYELEDVEHKDPEERKKQFKVCLLLNALPTEYEHMVSHMQATSGLTYDEAVKRLRHEELRRENVQE</sequence>
<feature type="domain" description="DUF4219" evidence="1">
    <location>
        <begin position="32"/>
        <end position="58"/>
    </location>
</feature>
<evidence type="ECO:0000313" key="2">
    <source>
        <dbReference type="EMBL" id="KAH0556435.1"/>
    </source>
</evidence>
<organism evidence="2 3">
    <name type="scientific">Trichoglossum hirsutum</name>
    <dbReference type="NCBI Taxonomy" id="265104"/>
    <lineage>
        <taxon>Eukaryota</taxon>
        <taxon>Fungi</taxon>
        <taxon>Dikarya</taxon>
        <taxon>Ascomycota</taxon>
        <taxon>Pezizomycotina</taxon>
        <taxon>Geoglossomycetes</taxon>
        <taxon>Geoglossales</taxon>
        <taxon>Geoglossaceae</taxon>
        <taxon>Trichoglossum</taxon>
    </lineage>
</organism>
<keyword evidence="3" id="KW-1185">Reference proteome</keyword>
<dbReference type="Pfam" id="PF14223">
    <property type="entry name" value="Retrotran_gag_2"/>
    <property type="match status" value="1"/>
</dbReference>
<accession>A0A9P8L8T2</accession>